<dbReference type="SMART" id="SM00156">
    <property type="entry name" value="PP2Ac"/>
    <property type="match status" value="1"/>
</dbReference>
<feature type="domain" description="EF-hand" evidence="15">
    <location>
        <begin position="593"/>
        <end position="628"/>
    </location>
</feature>
<dbReference type="Pfam" id="PF08321">
    <property type="entry name" value="PPP5"/>
    <property type="match status" value="1"/>
</dbReference>
<dbReference type="PRINTS" id="PR00114">
    <property type="entry name" value="STPHPHTASE"/>
</dbReference>
<dbReference type="CDD" id="cd00051">
    <property type="entry name" value="EFh"/>
    <property type="match status" value="1"/>
</dbReference>
<dbReference type="InterPro" id="IPR000048">
    <property type="entry name" value="IQ_motif_EF-hand-BS"/>
</dbReference>
<comment type="catalytic activity">
    <reaction evidence="12 13">
        <text>O-phospho-L-threonyl-[protein] + H2O = L-threonyl-[protein] + phosphate</text>
        <dbReference type="Rhea" id="RHEA:47004"/>
        <dbReference type="Rhea" id="RHEA-COMP:11060"/>
        <dbReference type="Rhea" id="RHEA-COMP:11605"/>
        <dbReference type="ChEBI" id="CHEBI:15377"/>
        <dbReference type="ChEBI" id="CHEBI:30013"/>
        <dbReference type="ChEBI" id="CHEBI:43474"/>
        <dbReference type="ChEBI" id="CHEBI:61977"/>
        <dbReference type="EC" id="3.1.3.16"/>
    </reaction>
</comment>
<dbReference type="InterPro" id="IPR011992">
    <property type="entry name" value="EF-hand-dom_pair"/>
</dbReference>
<evidence type="ECO:0000256" key="4">
    <source>
        <dbReference type="ARBA" id="ARBA00022723"/>
    </source>
</evidence>
<dbReference type="Pfam" id="PF13499">
    <property type="entry name" value="EF-hand_7"/>
    <property type="match status" value="1"/>
</dbReference>
<dbReference type="InterPro" id="IPR012008">
    <property type="entry name" value="Ser/Thr-Pase_EF-hand_contain"/>
</dbReference>
<dbReference type="CDD" id="cd23767">
    <property type="entry name" value="IQCD"/>
    <property type="match status" value="1"/>
</dbReference>
<evidence type="ECO:0000256" key="5">
    <source>
        <dbReference type="ARBA" id="ARBA00022737"/>
    </source>
</evidence>
<keyword evidence="5" id="KW-0677">Repeat</keyword>
<evidence type="ECO:0000256" key="1">
    <source>
        <dbReference type="ARBA" id="ARBA00001936"/>
    </source>
</evidence>
<feature type="domain" description="EF-hand" evidence="15">
    <location>
        <begin position="716"/>
        <end position="751"/>
    </location>
</feature>
<dbReference type="PANTHER" id="PTHR45668:SF1">
    <property type="entry name" value="SERINE_THREONINE-PROTEIN PHOSPHATASE WITH EF-HANDS 1"/>
    <property type="match status" value="1"/>
</dbReference>
<evidence type="ECO:0000256" key="3">
    <source>
        <dbReference type="ARBA" id="ARBA00008294"/>
    </source>
</evidence>
<keyword evidence="7" id="KW-0106">Calcium</keyword>
<evidence type="ECO:0000256" key="11">
    <source>
        <dbReference type="ARBA" id="ARBA00047761"/>
    </source>
</evidence>
<evidence type="ECO:0000256" key="9">
    <source>
        <dbReference type="ARBA" id="ARBA00022912"/>
    </source>
</evidence>
<dbReference type="PANTHER" id="PTHR45668">
    <property type="entry name" value="SERINE/THREONINE-PROTEIN PHOSPHATASE 5-RELATED"/>
    <property type="match status" value="1"/>
</dbReference>
<dbReference type="GO" id="GO:0030145">
    <property type="term" value="F:manganese ion binding"/>
    <property type="evidence" value="ECO:0007669"/>
    <property type="project" value="InterPro"/>
</dbReference>
<dbReference type="GO" id="GO:0005506">
    <property type="term" value="F:iron ion binding"/>
    <property type="evidence" value="ECO:0007669"/>
    <property type="project" value="InterPro"/>
</dbReference>
<dbReference type="PROSITE" id="PS50222">
    <property type="entry name" value="EF_HAND_2"/>
    <property type="match status" value="3"/>
</dbReference>
<evidence type="ECO:0000256" key="10">
    <source>
        <dbReference type="ARBA" id="ARBA00023211"/>
    </source>
</evidence>
<gene>
    <name evidence="16" type="primary">PPEF1</name>
    <name evidence="16" type="synonym">ppef1</name>
</gene>
<keyword evidence="4" id="KW-0479">Metal-binding</keyword>
<dbReference type="PROSITE" id="PS00125">
    <property type="entry name" value="SER_THR_PHOSPHATASE"/>
    <property type="match status" value="1"/>
</dbReference>
<dbReference type="Pfam" id="PF00612">
    <property type="entry name" value="IQ"/>
    <property type="match status" value="1"/>
</dbReference>
<evidence type="ECO:0000256" key="12">
    <source>
        <dbReference type="ARBA" id="ARBA00048336"/>
    </source>
</evidence>
<dbReference type="InterPro" id="IPR029052">
    <property type="entry name" value="Metallo-depent_PP-like"/>
</dbReference>
<comment type="cofactor">
    <cofactor evidence="2">
        <name>Mg(2+)</name>
        <dbReference type="ChEBI" id="CHEBI:18420"/>
    </cofactor>
</comment>
<dbReference type="InterPro" id="IPR006186">
    <property type="entry name" value="Ser/Thr-sp_prot-phosphatase"/>
</dbReference>
<dbReference type="PROSITE" id="PS50096">
    <property type="entry name" value="IQ"/>
    <property type="match status" value="1"/>
</dbReference>
<reference evidence="16" key="2">
    <citation type="submission" date="2025-09" db="UniProtKB">
        <authorList>
            <consortium name="Ensembl"/>
        </authorList>
    </citation>
    <scope>IDENTIFICATION</scope>
</reference>
<evidence type="ECO:0000259" key="15">
    <source>
        <dbReference type="PROSITE" id="PS50222"/>
    </source>
</evidence>
<dbReference type="Gene3D" id="1.10.238.10">
    <property type="entry name" value="EF-hand"/>
    <property type="match status" value="1"/>
</dbReference>
<evidence type="ECO:0000313" key="17">
    <source>
        <dbReference type="Proteomes" id="UP000472277"/>
    </source>
</evidence>
<evidence type="ECO:0000256" key="13">
    <source>
        <dbReference type="RuleBase" id="RU004273"/>
    </source>
</evidence>
<comment type="similarity">
    <text evidence="3 13">Belongs to the PPP phosphatase family.</text>
</comment>
<keyword evidence="8" id="KW-0460">Magnesium</keyword>
<keyword evidence="9" id="KW-0904">Protein phosphatase</keyword>
<feature type="region of interest" description="Disordered" evidence="14">
    <location>
        <begin position="325"/>
        <end position="419"/>
    </location>
</feature>
<dbReference type="InterPro" id="IPR018247">
    <property type="entry name" value="EF_Hand_1_Ca_BS"/>
</dbReference>
<dbReference type="Gene3D" id="3.60.21.10">
    <property type="match status" value="2"/>
</dbReference>
<keyword evidence="17" id="KW-1185">Reference proteome</keyword>
<dbReference type="SUPFAM" id="SSF47473">
    <property type="entry name" value="EF-hand"/>
    <property type="match status" value="1"/>
</dbReference>
<name>A0A674AZN8_SALTR</name>
<dbReference type="Ensembl" id="ENSSTUT00000068495.1">
    <property type="protein sequence ID" value="ENSSTUP00000064734.1"/>
    <property type="gene ID" value="ENSSTUG00000028013.1"/>
</dbReference>
<dbReference type="Pfam" id="PF00149">
    <property type="entry name" value="Metallophos"/>
    <property type="match status" value="2"/>
</dbReference>
<dbReference type="InterPro" id="IPR004843">
    <property type="entry name" value="Calcineurin-like_PHP"/>
</dbReference>
<keyword evidence="10" id="KW-0464">Manganese</keyword>
<evidence type="ECO:0000256" key="7">
    <source>
        <dbReference type="ARBA" id="ARBA00022837"/>
    </source>
</evidence>
<comment type="catalytic activity">
    <reaction evidence="11">
        <text>O-phospho-L-seryl-[protein] + H2O = L-seryl-[protein] + phosphate</text>
        <dbReference type="Rhea" id="RHEA:20629"/>
        <dbReference type="Rhea" id="RHEA-COMP:9863"/>
        <dbReference type="Rhea" id="RHEA-COMP:11604"/>
        <dbReference type="ChEBI" id="CHEBI:15377"/>
        <dbReference type="ChEBI" id="CHEBI:29999"/>
        <dbReference type="ChEBI" id="CHEBI:43474"/>
        <dbReference type="ChEBI" id="CHEBI:83421"/>
        <dbReference type="EC" id="3.1.3.16"/>
    </reaction>
</comment>
<dbReference type="PIRSF" id="PIRSF000912">
    <property type="entry name" value="PPEF"/>
    <property type="match status" value="1"/>
</dbReference>
<keyword evidence="6 13" id="KW-0378">Hydrolase</keyword>
<evidence type="ECO:0000256" key="6">
    <source>
        <dbReference type="ARBA" id="ARBA00022801"/>
    </source>
</evidence>
<dbReference type="GeneTree" id="ENSGT00940000159830"/>
<proteinExistence type="inferred from homology"/>
<evidence type="ECO:0000256" key="14">
    <source>
        <dbReference type="SAM" id="MobiDB-lite"/>
    </source>
</evidence>
<evidence type="ECO:0000256" key="2">
    <source>
        <dbReference type="ARBA" id="ARBA00001946"/>
    </source>
</evidence>
<reference evidence="16" key="1">
    <citation type="submission" date="2025-08" db="UniProtKB">
        <authorList>
            <consortium name="Ensembl"/>
        </authorList>
    </citation>
    <scope>IDENTIFICATION</scope>
</reference>
<feature type="domain" description="EF-hand" evidence="15">
    <location>
        <begin position="676"/>
        <end position="711"/>
    </location>
</feature>
<dbReference type="SMART" id="SM00054">
    <property type="entry name" value="EFh"/>
    <property type="match status" value="3"/>
</dbReference>
<dbReference type="GO" id="GO:0005509">
    <property type="term" value="F:calcium ion binding"/>
    <property type="evidence" value="ECO:0007669"/>
    <property type="project" value="InterPro"/>
</dbReference>
<protein>
    <recommendedName>
        <fullName evidence="13">Serine/threonine-protein phosphatase</fullName>
        <ecNumber evidence="13">3.1.3.16</ecNumber>
    </recommendedName>
</protein>
<evidence type="ECO:0000256" key="8">
    <source>
        <dbReference type="ARBA" id="ARBA00022842"/>
    </source>
</evidence>
<dbReference type="GO" id="GO:0050906">
    <property type="term" value="P:detection of stimulus involved in sensory perception"/>
    <property type="evidence" value="ECO:0007669"/>
    <property type="project" value="InterPro"/>
</dbReference>
<dbReference type="PROSITE" id="PS00018">
    <property type="entry name" value="EF_HAND_1"/>
    <property type="match status" value="3"/>
</dbReference>
<feature type="compositionally biased region" description="Low complexity" evidence="14">
    <location>
        <begin position="406"/>
        <end position="419"/>
    </location>
</feature>
<organism evidence="16 17">
    <name type="scientific">Salmo trutta</name>
    <name type="common">Brown trout</name>
    <dbReference type="NCBI Taxonomy" id="8032"/>
    <lineage>
        <taxon>Eukaryota</taxon>
        <taxon>Metazoa</taxon>
        <taxon>Chordata</taxon>
        <taxon>Craniata</taxon>
        <taxon>Vertebrata</taxon>
        <taxon>Euteleostomi</taxon>
        <taxon>Actinopterygii</taxon>
        <taxon>Neopterygii</taxon>
        <taxon>Teleostei</taxon>
        <taxon>Protacanthopterygii</taxon>
        <taxon>Salmoniformes</taxon>
        <taxon>Salmonidae</taxon>
        <taxon>Salmoninae</taxon>
        <taxon>Salmo</taxon>
    </lineage>
</organism>
<dbReference type="AlphaFoldDB" id="A0A674AZN8"/>
<dbReference type="GO" id="GO:0004722">
    <property type="term" value="F:protein serine/threonine phosphatase activity"/>
    <property type="evidence" value="ECO:0007669"/>
    <property type="project" value="UniProtKB-EC"/>
</dbReference>
<dbReference type="FunFam" id="1.10.238.10:FF:000164">
    <property type="entry name" value="Serine/threonine-protein phosphatase with EF-hands"/>
    <property type="match status" value="1"/>
</dbReference>
<evidence type="ECO:0000313" key="16">
    <source>
        <dbReference type="Ensembl" id="ENSSTUP00000064734.1"/>
    </source>
</evidence>
<dbReference type="Proteomes" id="UP000472277">
    <property type="component" value="Unassembled WGS sequence"/>
</dbReference>
<comment type="cofactor">
    <cofactor evidence="1">
        <name>Mn(2+)</name>
        <dbReference type="ChEBI" id="CHEBI:29035"/>
    </cofactor>
</comment>
<dbReference type="InterPro" id="IPR013235">
    <property type="entry name" value="PPP_dom"/>
</dbReference>
<feature type="compositionally biased region" description="Polar residues" evidence="14">
    <location>
        <begin position="328"/>
        <end position="346"/>
    </location>
</feature>
<accession>A0A674AZN8</accession>
<dbReference type="InterPro" id="IPR051134">
    <property type="entry name" value="PPP_phosphatase"/>
</dbReference>
<sequence length="765" mass="87435">MGCGTSVTTNNKGRRLTTAMKAAILIQRWYRRYMARLEMRQRYTWNIFQSIEYAGEQNQLQLSSFFSFMLDNVTQLNGNGPDLISHLLDPVVDPWSDRERQTMYEQITVPESYSGPHLTFPLTVSHTNALLSAFKEQQPLHGRYMLQLLHQTKKLLKQMPNIIHLSTPYAKEITICGDLHGRLDDLLLIFYKNGLPSAETPYVFNGDFVDRGKKSVEIIILLFAYLLLYPDHMTLNRGNHEDHIMNLRYGFTKEVMQKYKTHGRDILLLVQDVFSLLPIATVIDNKVLIVHGGISDMTDLDFLSSIERHKVKSALRLPRRSLNHLEVTRSSRQGQAESPRCSSRGQAESPRCRSRGQDHGQPESPRCRGQPESPRCRGQPESPRCKSRGQDHGNIPKKRRHLTRQGSSSSSSSLCSPRGSSRLTLRRCLSPSMLSPTNNLQVPFLDSFTALPVRQPPREELEWKQVVDLLWSDPKSQPGCSPNTFRGGGSYFGPDVTRRLLERHGMTLLIRSHECKQEGYELCHDGQVITIFSASNYYEEGSNRGAYIKLGRELVPRFFQYQVSRNTRKLTLTQRVNVAEGSAVRAVQEKLFAHRSELMAAFQQYDTSNSGCISICEWALVVESVLRLDLPWRTLRPRLAQLAPDGRIDYQSCFEDMGPGQPIAQVTPNLAETLYRYRTDLEIIFNIMDKDHSGQISIEEFRQTWRLFSAHLGVEVDDRAIDELAKSIDFNKDGSIDFNEFLEAFRVVHKLDVKDQTAGLRETLL</sequence>
<dbReference type="InterPro" id="IPR002048">
    <property type="entry name" value="EF_hand_dom"/>
</dbReference>
<dbReference type="EC" id="3.1.3.16" evidence="13"/>
<dbReference type="SUPFAM" id="SSF56300">
    <property type="entry name" value="Metallo-dependent phosphatases"/>
    <property type="match status" value="1"/>
</dbReference>